<dbReference type="Proteomes" id="UP000002724">
    <property type="component" value="Chromosome"/>
</dbReference>
<evidence type="ECO:0000256" key="1">
    <source>
        <dbReference type="SAM" id="Coils"/>
    </source>
</evidence>
<accession>B4SCW1</accession>
<dbReference type="RefSeq" id="WP_012507290.1">
    <property type="nucleotide sequence ID" value="NC_011060.1"/>
</dbReference>
<feature type="coiled-coil region" evidence="1">
    <location>
        <begin position="8"/>
        <end position="35"/>
    </location>
</feature>
<keyword evidence="3" id="KW-1185">Reference proteome</keyword>
<protein>
    <submittedName>
        <fullName evidence="2">Uncharacterized protein</fullName>
    </submittedName>
</protein>
<reference evidence="2 3" key="1">
    <citation type="submission" date="2008-06" db="EMBL/GenBank/DDBJ databases">
        <title>Complete sequence of Pelodictyon phaeoclathratiforme BU-1.</title>
        <authorList>
            <consortium name="US DOE Joint Genome Institute"/>
            <person name="Lucas S."/>
            <person name="Copeland A."/>
            <person name="Lapidus A."/>
            <person name="Glavina del Rio T."/>
            <person name="Dalin E."/>
            <person name="Tice H."/>
            <person name="Bruce D."/>
            <person name="Goodwin L."/>
            <person name="Pitluck S."/>
            <person name="Schmutz J."/>
            <person name="Larimer F."/>
            <person name="Land M."/>
            <person name="Hauser L."/>
            <person name="Kyrpides N."/>
            <person name="Mikhailova N."/>
            <person name="Liu Z."/>
            <person name="Li T."/>
            <person name="Zhao F."/>
            <person name="Overmann J."/>
            <person name="Bryant D.A."/>
            <person name="Richardson P."/>
        </authorList>
    </citation>
    <scope>NUCLEOTIDE SEQUENCE [LARGE SCALE GENOMIC DNA]</scope>
    <source>
        <strain evidence="3">DSM 5477 / BU-1</strain>
    </source>
</reference>
<dbReference type="eggNOG" id="COG3170">
    <property type="taxonomic scope" value="Bacteria"/>
</dbReference>
<sequence>MTTTNEPLTGIQARIEELQNTIAEKETQIKARGHQLKEEIGAELSPVELVRKHPFPATALLFVAGLQLGKTLRSGMTSSASAPAAVTISPSVEHAPSPRKGALSTFGLEVLRSAKDLGFTYLQRYIDKKFK</sequence>
<dbReference type="OrthoDB" id="597906at2"/>
<keyword evidence="1" id="KW-0175">Coiled coil</keyword>
<dbReference type="EMBL" id="CP001110">
    <property type="protein sequence ID" value="ACF42795.1"/>
    <property type="molecule type" value="Genomic_DNA"/>
</dbReference>
<dbReference type="KEGG" id="pph:Ppha_0469"/>
<organism evidence="2 3">
    <name type="scientific">Pelodictyon phaeoclathratiforme (strain DSM 5477 / BU-1)</name>
    <dbReference type="NCBI Taxonomy" id="324925"/>
    <lineage>
        <taxon>Bacteria</taxon>
        <taxon>Pseudomonadati</taxon>
        <taxon>Chlorobiota</taxon>
        <taxon>Chlorobiia</taxon>
        <taxon>Chlorobiales</taxon>
        <taxon>Chlorobiaceae</taxon>
        <taxon>Chlorobium/Pelodictyon group</taxon>
        <taxon>Pelodictyon</taxon>
    </lineage>
</organism>
<evidence type="ECO:0000313" key="3">
    <source>
        <dbReference type="Proteomes" id="UP000002724"/>
    </source>
</evidence>
<dbReference type="AlphaFoldDB" id="B4SCW1"/>
<gene>
    <name evidence="2" type="ordered locus">Ppha_0469</name>
</gene>
<name>B4SCW1_PELPB</name>
<proteinExistence type="predicted"/>
<dbReference type="STRING" id="324925.Ppha_0469"/>
<evidence type="ECO:0000313" key="2">
    <source>
        <dbReference type="EMBL" id="ACF42795.1"/>
    </source>
</evidence>
<dbReference type="HOGENOM" id="CLU_1944899_0_0_10"/>